<accession>A0A1L5YAY0</accession>
<name>A0A1L5YAY0_9EUKA</name>
<feature type="domain" description="Plastid division protein CDP1-like 1st alpha solenoid" evidence="3">
    <location>
        <begin position="14"/>
        <end position="113"/>
    </location>
</feature>
<dbReference type="GO" id="GO:0051301">
    <property type="term" value="P:cell division"/>
    <property type="evidence" value="ECO:0007669"/>
    <property type="project" value="UniProtKB-KW"/>
</dbReference>
<feature type="domain" description="Plastid division protein CDP1-like 2nd alpha solenoid" evidence="2">
    <location>
        <begin position="138"/>
        <end position="286"/>
    </location>
</feature>
<evidence type="ECO:0000259" key="1">
    <source>
        <dbReference type="Pfam" id="PF13355"/>
    </source>
</evidence>
<dbReference type="PANTHER" id="PTHR33925">
    <property type="entry name" value="PLASTID DIVISION PROTEIN CDP1, CHLOROPLASTIC-RELATED"/>
    <property type="match status" value="1"/>
</dbReference>
<dbReference type="PANTHER" id="PTHR33925:SF1">
    <property type="entry name" value="PROTEIN ACCUMULATION AND REPLICATION OF CHLOROPLASTS 6, CHLOROPLASTIC"/>
    <property type="match status" value="1"/>
</dbReference>
<geneLocation type="plastid" evidence="4"/>
<dbReference type="EMBL" id="KX897545">
    <property type="protein sequence ID" value="APP87856.1"/>
    <property type="molecule type" value="Genomic_DNA"/>
</dbReference>
<proteinExistence type="predicted"/>
<evidence type="ECO:0000313" key="4">
    <source>
        <dbReference type="EMBL" id="APP87856.1"/>
    </source>
</evidence>
<reference evidence="4" key="1">
    <citation type="journal article" date="2017" name="Protist">
        <title>Diversity of the Photosynthetic Paulinella Species, with the Description of Paulinella micropora sp. nov. and the Chromatophore Genome Sequence for strain KR01.</title>
        <authorList>
            <person name="Lhee D."/>
            <person name="Yang E.C."/>
            <person name="Kim J.I."/>
            <person name="Nakayama T."/>
            <person name="Zuccarello G."/>
            <person name="Andersen R.A."/>
            <person name="Yoon H.S."/>
        </authorList>
    </citation>
    <scope>NUCLEOTIDE SEQUENCE</scope>
    <source>
        <strain evidence="4">KR01</strain>
    </source>
</reference>
<dbReference type="InterPro" id="IPR058032">
    <property type="entry name" value="CDP1-like_a_solenoid_1"/>
</dbReference>
<evidence type="ECO:0000259" key="3">
    <source>
        <dbReference type="Pfam" id="PF25515"/>
    </source>
</evidence>
<feature type="domain" description="Plastid division protein CDP1-like IMS" evidence="1">
    <location>
        <begin position="460"/>
        <end position="571"/>
    </location>
</feature>
<dbReference type="InterPro" id="IPR057137">
    <property type="entry name" value="CDP1-like_a_solenoid_2"/>
</dbReference>
<dbReference type="Pfam" id="PF23468">
    <property type="entry name" value="ARC6"/>
    <property type="match status" value="1"/>
</dbReference>
<keyword evidence="4" id="KW-0934">Plastid</keyword>
<dbReference type="InterPro" id="IPR044685">
    <property type="entry name" value="CPD1-like"/>
</dbReference>
<sequence>MLTYTTAFKLETTNMRIGQDVKLTVLLSLACYRAASEDWDHRHYKKVTLWLRQCINLLERTGRFPGKCLQLEKTFNFLLPYTILDLVSCNFTNRLKRKNDFTLVKSLLFQTQRFQELDIPVFTENANQTFFVQIFRYFTLQEQLDLFQSWEKYQSPSGFSLNTYTQLASGFAQKKPELVFSSLLRFYTLADSRKKSTMAYFQLLLGDVNQAETFFLQERNTANIISNPTQFSQWDNTLEILCSSTSDWLMNEVLKGYRDLNINVNLQEWFNSKRVLLDIDRLEYKRTHFYKIVFNGNSSTIVSKRLEKAKEIHRHPKLFNQHAQLLSNSIPTGLKTRSRQGYVYSKVVSTEPKYRLLNSLKRSITPDTLVILAQNCKRLAYYSAGLVSISLFLAVCKSVKNESTVYDSIANPHISLKQLKKHISNIKIQDHPNDQAKSRIATKALILPITHLRVSCSELKNLINIWLYNKSRTLNNQDSIEELNNLVDKDLTKSVEQERLKYIAHGHHHSIRARVITLAILSKDSTGLEAEALIEYRDQQSNKNNQVIKDISKRVFTVTYTLRYETGLWRLHNYINLSFM</sequence>
<dbReference type="InterPro" id="IPR025344">
    <property type="entry name" value="CDP1-like_IMS"/>
</dbReference>
<gene>
    <name evidence="4" type="ORF">PCKR_051</name>
</gene>
<keyword evidence="4" id="KW-0132">Cell division</keyword>
<dbReference type="Pfam" id="PF13355">
    <property type="entry name" value="ARC6-like_IMS"/>
    <property type="match status" value="1"/>
</dbReference>
<dbReference type="Pfam" id="PF25515">
    <property type="entry name" value="Arm_PDR"/>
    <property type="match status" value="1"/>
</dbReference>
<protein>
    <submittedName>
        <fullName evidence="4">Cell division protein Ftn2</fullName>
    </submittedName>
</protein>
<evidence type="ECO:0000259" key="2">
    <source>
        <dbReference type="Pfam" id="PF23468"/>
    </source>
</evidence>
<keyword evidence="4" id="KW-0131">Cell cycle</keyword>
<organism evidence="4">
    <name type="scientific">Paulinella micropora</name>
    <dbReference type="NCBI Taxonomy" id="1928728"/>
    <lineage>
        <taxon>Eukaryota</taxon>
        <taxon>Sar</taxon>
        <taxon>Rhizaria</taxon>
        <taxon>Cercozoa</taxon>
        <taxon>Imbricatea</taxon>
        <taxon>Silicofilosea</taxon>
        <taxon>Euglyphida</taxon>
        <taxon>Paulinellidae</taxon>
        <taxon>Paulinella</taxon>
    </lineage>
</organism>
<dbReference type="AlphaFoldDB" id="A0A1L5YAY0"/>